<dbReference type="InterPro" id="IPR026435">
    <property type="entry name" value="Myxo_Cys_rpt"/>
</dbReference>
<organism evidence="3">
    <name type="scientific">Pyxidicoccus fallax</name>
    <dbReference type="NCBI Taxonomy" id="394095"/>
    <lineage>
        <taxon>Bacteria</taxon>
        <taxon>Pseudomonadati</taxon>
        <taxon>Myxococcota</taxon>
        <taxon>Myxococcia</taxon>
        <taxon>Myxococcales</taxon>
        <taxon>Cystobacterineae</taxon>
        <taxon>Myxococcaceae</taxon>
        <taxon>Pyxidicoccus</taxon>
    </lineage>
</organism>
<reference evidence="3" key="1">
    <citation type="submission" date="2018-10" db="EMBL/GenBank/DDBJ databases">
        <title>A highly polymorphic receptor governs many distinct self-recognition types within the Myxococcales order.</title>
        <authorList>
            <person name="Cao P."/>
            <person name="Wei X."/>
            <person name="Awal R.P."/>
            <person name="Muller R."/>
            <person name="Wall D."/>
        </authorList>
    </citation>
    <scope>NUCLEOTIDE SEQUENCE</scope>
    <source>
        <strain evidence="3">And48</strain>
    </source>
</reference>
<dbReference type="AlphaFoldDB" id="A0A410RA80"/>
<evidence type="ECO:0000313" key="3">
    <source>
        <dbReference type="EMBL" id="QAT78119.1"/>
    </source>
</evidence>
<keyword evidence="1" id="KW-0812">Transmembrane</keyword>
<gene>
    <name evidence="3" type="primary">traA</name>
</gene>
<proteinExistence type="predicted"/>
<feature type="chain" id="PRO_5019069791" evidence="2">
    <location>
        <begin position="34"/>
        <end position="737"/>
    </location>
</feature>
<dbReference type="NCBIfam" id="TIGR04566">
    <property type="entry name" value="myxo_TraA_Nterm"/>
    <property type="match status" value="1"/>
</dbReference>
<dbReference type="EMBL" id="MK091164">
    <property type="protein sequence ID" value="QAT78119.1"/>
    <property type="molecule type" value="Genomic_DNA"/>
</dbReference>
<evidence type="ECO:0000256" key="1">
    <source>
        <dbReference type="SAM" id="Phobius"/>
    </source>
</evidence>
<feature type="signal peptide" evidence="2">
    <location>
        <begin position="1"/>
        <end position="33"/>
    </location>
</feature>
<protein>
    <submittedName>
        <fullName evidence="3">TraA</fullName>
    </submittedName>
</protein>
<accession>A0A410RA80</accession>
<name>A0A410RA80_9BACT</name>
<dbReference type="InterPro" id="IPR030819">
    <property type="entry name" value="Myxo_TraA_N"/>
</dbReference>
<feature type="transmembrane region" description="Helical" evidence="1">
    <location>
        <begin position="711"/>
        <end position="730"/>
    </location>
</feature>
<keyword evidence="1" id="KW-0472">Membrane</keyword>
<sequence>MLDDVRPLKAPLFRIARTALTMLSVCLAGVAGAAKLPAVVVSGPPVAPSPNELGTGLCIASKSTTTPLNDFPLTEATFINGLNTFMSTVEEGSANQCTGTYCTSVLRSRFDLSNNHTSGTDSRSYGDFLNAEPGCTGGGCAFYFNDSSTSFAARLRGFLNVTPDLVGRPLHLGFYADDAVSLVIYDQGGREYQVINRPPQVGDSTWRTTNTVTFTRSGLYPVEVLYANFYLHAALEFSLFTREESFTDFERLVQGNAIDNLSSAGFTIVPVERFFQADNGQPSFPTDLNRCEQCNRRFAGFPGNGGCDPFYHCNAAALCAPCNSSLLCGESCSPCGQSTPHCANLNGRTQCVQCTEDSQCPNGRCDLTDNICRGCNDDADCPDNGRCDTTTNQCTGCNDDSDCPGGACDEPTATCVQCTDDTHCRNNQVCATDTNTCVECNDDSQCPRGEVCTNNQCSPCNTNDACAGNSCNCCPNGTQCAALTPGASPSCVECTTDSQCAEGQQCDPLNGRCVDALPECNTSDQCGPSCAKCPGERPYCLDGQVCVQCRTDLECGDGQFCLSGECSSCTTDRHCGERCGACEGDTPFCLSDGSVQGSACVGCRNDSDCGSGQCNPETRTCENAGACAVTCDAGLVCDGVSCVECFADAHCPCGGTCDVATNTCSVSCDDSGDCLGVQHCSAATQSCERGRRKPGTEPQGGAFCCGTTADATPAGSTTVLVLLAAGLLLLRSQRRAR</sequence>
<evidence type="ECO:0000256" key="2">
    <source>
        <dbReference type="SAM" id="SignalP"/>
    </source>
</evidence>
<keyword evidence="1" id="KW-1133">Transmembrane helix</keyword>
<keyword evidence="2" id="KW-0732">Signal</keyword>
<dbReference type="NCBIfam" id="TIGR04201">
    <property type="entry name" value="Myxo_Cys_RPT"/>
    <property type="match status" value="5"/>
</dbReference>